<keyword evidence="7" id="KW-0067">ATP-binding</keyword>
<organism evidence="12 13">
    <name type="scientific">Aplosporella prunicola CBS 121167</name>
    <dbReference type="NCBI Taxonomy" id="1176127"/>
    <lineage>
        <taxon>Eukaryota</taxon>
        <taxon>Fungi</taxon>
        <taxon>Dikarya</taxon>
        <taxon>Ascomycota</taxon>
        <taxon>Pezizomycotina</taxon>
        <taxon>Dothideomycetes</taxon>
        <taxon>Dothideomycetes incertae sedis</taxon>
        <taxon>Botryosphaeriales</taxon>
        <taxon>Aplosporellaceae</taxon>
        <taxon>Aplosporella</taxon>
    </lineage>
</organism>
<evidence type="ECO:0000256" key="3">
    <source>
        <dbReference type="ARBA" id="ARBA00022527"/>
    </source>
</evidence>
<evidence type="ECO:0000256" key="4">
    <source>
        <dbReference type="ARBA" id="ARBA00022679"/>
    </source>
</evidence>
<comment type="catalytic activity">
    <reaction evidence="8">
        <text>L-threonyl-[protein] + ATP = O-phospho-L-threonyl-[protein] + ADP + H(+)</text>
        <dbReference type="Rhea" id="RHEA:46608"/>
        <dbReference type="Rhea" id="RHEA-COMP:11060"/>
        <dbReference type="Rhea" id="RHEA-COMP:11605"/>
        <dbReference type="ChEBI" id="CHEBI:15378"/>
        <dbReference type="ChEBI" id="CHEBI:30013"/>
        <dbReference type="ChEBI" id="CHEBI:30616"/>
        <dbReference type="ChEBI" id="CHEBI:61977"/>
        <dbReference type="ChEBI" id="CHEBI:456216"/>
        <dbReference type="EC" id="2.7.11.22"/>
    </reaction>
</comment>
<dbReference type="EC" id="2.7.11.22" evidence="2"/>
<dbReference type="FunFam" id="3.30.200.20:FF:000124">
    <property type="entry name" value="Cyclin-dependent kinase 4"/>
    <property type="match status" value="1"/>
</dbReference>
<comment type="similarity">
    <text evidence="1">Belongs to the protein kinase superfamily. CMGC Ser/Thr protein kinase family. CDC2/CDKX subfamily.</text>
</comment>
<dbReference type="Gene3D" id="1.10.510.10">
    <property type="entry name" value="Transferase(Phosphotransferase) domain 1"/>
    <property type="match status" value="1"/>
</dbReference>
<accession>A0A6A6B361</accession>
<gene>
    <name evidence="12" type="ORF">K452DRAFT_256016</name>
</gene>
<dbReference type="InterPro" id="IPR008271">
    <property type="entry name" value="Ser/Thr_kinase_AS"/>
</dbReference>
<sequence>MAESHGPPRYLSITGQPLDLGIDGGFLGNCSSISSFERLNAAGEGTYGIVSRARDKRNGAIVALKQVRILDEERHYGIPITAMREISILRSLKHPNVINVLDVAVDDMVLEDVHMVMEFCEQDLARLIDVYKMEFTLAEVKCIAKQLLEGLEYLHRSSIIHRDVKLENLLLTRDGTLKIADFGLAREYAARPMSPCVVTIWYRAPELLLGTENYTPSVDLWSTGLIIGELILGTAVLPGNSSVYQLSLIVKLLGSPLPEDIQAFSAMGCPNLIKWETEHMPHGRVDNLERKFVDATWDTMLFLSGLLQWNPGARWTATEALGKSKSEIAADAEAWWKKSPGAADKASFAASVDRKIKHVDDGDATRRQSSEEGEGAKRKLEENNDDYGGYVFDFGEGEPATKLPPRKRRSLRR</sequence>
<dbReference type="SUPFAM" id="SSF56112">
    <property type="entry name" value="Protein kinase-like (PK-like)"/>
    <property type="match status" value="1"/>
</dbReference>
<dbReference type="InterPro" id="IPR050108">
    <property type="entry name" value="CDK"/>
</dbReference>
<dbReference type="AlphaFoldDB" id="A0A6A6B361"/>
<evidence type="ECO:0000256" key="1">
    <source>
        <dbReference type="ARBA" id="ARBA00006485"/>
    </source>
</evidence>
<dbReference type="Gene3D" id="3.30.200.20">
    <property type="entry name" value="Phosphorylase Kinase, domain 1"/>
    <property type="match status" value="1"/>
</dbReference>
<feature type="region of interest" description="Disordered" evidence="10">
    <location>
        <begin position="359"/>
        <end position="413"/>
    </location>
</feature>
<evidence type="ECO:0000256" key="2">
    <source>
        <dbReference type="ARBA" id="ARBA00012425"/>
    </source>
</evidence>
<dbReference type="InterPro" id="IPR011009">
    <property type="entry name" value="Kinase-like_dom_sf"/>
</dbReference>
<feature type="compositionally biased region" description="Basic and acidic residues" evidence="10">
    <location>
        <begin position="359"/>
        <end position="382"/>
    </location>
</feature>
<dbReference type="InterPro" id="IPR000719">
    <property type="entry name" value="Prot_kinase_dom"/>
</dbReference>
<evidence type="ECO:0000256" key="10">
    <source>
        <dbReference type="SAM" id="MobiDB-lite"/>
    </source>
</evidence>
<dbReference type="GO" id="GO:0004693">
    <property type="term" value="F:cyclin-dependent protein serine/threonine kinase activity"/>
    <property type="evidence" value="ECO:0007669"/>
    <property type="project" value="UniProtKB-EC"/>
</dbReference>
<dbReference type="FunFam" id="1.10.510.10:FF:000624">
    <property type="entry name" value="Mitogen-activated protein kinase"/>
    <property type="match status" value="1"/>
</dbReference>
<evidence type="ECO:0000256" key="7">
    <source>
        <dbReference type="ARBA" id="ARBA00022840"/>
    </source>
</evidence>
<dbReference type="PANTHER" id="PTHR24056">
    <property type="entry name" value="CELL DIVISION PROTEIN KINASE"/>
    <property type="match status" value="1"/>
</dbReference>
<keyword evidence="3" id="KW-0723">Serine/threonine-protein kinase</keyword>
<dbReference type="SMART" id="SM00220">
    <property type="entry name" value="S_TKc"/>
    <property type="match status" value="1"/>
</dbReference>
<evidence type="ECO:0000256" key="8">
    <source>
        <dbReference type="ARBA" id="ARBA00047811"/>
    </source>
</evidence>
<protein>
    <recommendedName>
        <fullName evidence="2">cyclin-dependent kinase</fullName>
        <ecNumber evidence="2">2.7.11.22</ecNumber>
    </recommendedName>
</protein>
<evidence type="ECO:0000256" key="6">
    <source>
        <dbReference type="ARBA" id="ARBA00022777"/>
    </source>
</evidence>
<dbReference type="EMBL" id="ML995496">
    <property type="protein sequence ID" value="KAF2138490.1"/>
    <property type="molecule type" value="Genomic_DNA"/>
</dbReference>
<feature type="domain" description="Protein kinase" evidence="11">
    <location>
        <begin position="36"/>
        <end position="336"/>
    </location>
</feature>
<dbReference type="PANTHER" id="PTHR24056:SF508">
    <property type="entry name" value="CYCLIN-DEPENDENT KINASE 10"/>
    <property type="match status" value="1"/>
</dbReference>
<dbReference type="GeneID" id="54295875"/>
<keyword evidence="6" id="KW-0418">Kinase</keyword>
<name>A0A6A6B361_9PEZI</name>
<dbReference type="Proteomes" id="UP000799438">
    <property type="component" value="Unassembled WGS sequence"/>
</dbReference>
<evidence type="ECO:0000259" key="11">
    <source>
        <dbReference type="PROSITE" id="PS50011"/>
    </source>
</evidence>
<evidence type="ECO:0000256" key="5">
    <source>
        <dbReference type="ARBA" id="ARBA00022741"/>
    </source>
</evidence>
<dbReference type="GO" id="GO:0007346">
    <property type="term" value="P:regulation of mitotic cell cycle"/>
    <property type="evidence" value="ECO:0007669"/>
    <property type="project" value="TreeGrafter"/>
</dbReference>
<dbReference type="GO" id="GO:0005634">
    <property type="term" value="C:nucleus"/>
    <property type="evidence" value="ECO:0007669"/>
    <property type="project" value="TreeGrafter"/>
</dbReference>
<dbReference type="Pfam" id="PF00069">
    <property type="entry name" value="Pkinase"/>
    <property type="match status" value="1"/>
</dbReference>
<dbReference type="RefSeq" id="XP_033394203.1">
    <property type="nucleotide sequence ID" value="XM_033538379.1"/>
</dbReference>
<keyword evidence="13" id="KW-1185">Reference proteome</keyword>
<evidence type="ECO:0000313" key="12">
    <source>
        <dbReference type="EMBL" id="KAF2138490.1"/>
    </source>
</evidence>
<dbReference type="OrthoDB" id="1732493at2759"/>
<reference evidence="12" key="1">
    <citation type="journal article" date="2020" name="Stud. Mycol.">
        <title>101 Dothideomycetes genomes: a test case for predicting lifestyles and emergence of pathogens.</title>
        <authorList>
            <person name="Haridas S."/>
            <person name="Albert R."/>
            <person name="Binder M."/>
            <person name="Bloem J."/>
            <person name="Labutti K."/>
            <person name="Salamov A."/>
            <person name="Andreopoulos B."/>
            <person name="Baker S."/>
            <person name="Barry K."/>
            <person name="Bills G."/>
            <person name="Bluhm B."/>
            <person name="Cannon C."/>
            <person name="Castanera R."/>
            <person name="Culley D."/>
            <person name="Daum C."/>
            <person name="Ezra D."/>
            <person name="Gonzalez J."/>
            <person name="Henrissat B."/>
            <person name="Kuo A."/>
            <person name="Liang C."/>
            <person name="Lipzen A."/>
            <person name="Lutzoni F."/>
            <person name="Magnuson J."/>
            <person name="Mondo S."/>
            <person name="Nolan M."/>
            <person name="Ohm R."/>
            <person name="Pangilinan J."/>
            <person name="Park H.-J."/>
            <person name="Ramirez L."/>
            <person name="Alfaro M."/>
            <person name="Sun H."/>
            <person name="Tritt A."/>
            <person name="Yoshinaga Y."/>
            <person name="Zwiers L.-H."/>
            <person name="Turgeon B."/>
            <person name="Goodwin S."/>
            <person name="Spatafora J."/>
            <person name="Crous P."/>
            <person name="Grigoriev I."/>
        </authorList>
    </citation>
    <scope>NUCLEOTIDE SEQUENCE</scope>
    <source>
        <strain evidence="12">CBS 121167</strain>
    </source>
</reference>
<evidence type="ECO:0000256" key="9">
    <source>
        <dbReference type="ARBA" id="ARBA00048367"/>
    </source>
</evidence>
<keyword evidence="4" id="KW-0808">Transferase</keyword>
<proteinExistence type="inferred from homology"/>
<feature type="compositionally biased region" description="Basic residues" evidence="10">
    <location>
        <begin position="404"/>
        <end position="413"/>
    </location>
</feature>
<comment type="catalytic activity">
    <reaction evidence="9">
        <text>L-seryl-[protein] + ATP = O-phospho-L-seryl-[protein] + ADP + H(+)</text>
        <dbReference type="Rhea" id="RHEA:17989"/>
        <dbReference type="Rhea" id="RHEA-COMP:9863"/>
        <dbReference type="Rhea" id="RHEA-COMP:11604"/>
        <dbReference type="ChEBI" id="CHEBI:15378"/>
        <dbReference type="ChEBI" id="CHEBI:29999"/>
        <dbReference type="ChEBI" id="CHEBI:30616"/>
        <dbReference type="ChEBI" id="CHEBI:83421"/>
        <dbReference type="ChEBI" id="CHEBI:456216"/>
        <dbReference type="EC" id="2.7.11.22"/>
    </reaction>
</comment>
<evidence type="ECO:0000313" key="13">
    <source>
        <dbReference type="Proteomes" id="UP000799438"/>
    </source>
</evidence>
<dbReference type="PROSITE" id="PS50011">
    <property type="entry name" value="PROTEIN_KINASE_DOM"/>
    <property type="match status" value="1"/>
</dbReference>
<dbReference type="GO" id="GO:0005524">
    <property type="term" value="F:ATP binding"/>
    <property type="evidence" value="ECO:0007669"/>
    <property type="project" value="UniProtKB-KW"/>
</dbReference>
<dbReference type="PROSITE" id="PS00108">
    <property type="entry name" value="PROTEIN_KINASE_ST"/>
    <property type="match status" value="1"/>
</dbReference>
<keyword evidence="5" id="KW-0547">Nucleotide-binding</keyword>